<dbReference type="EMBL" id="AB020752">
    <property type="protein sequence ID" value="BAB09527.1"/>
    <property type="molecule type" value="Genomic_DNA"/>
</dbReference>
<reference evidence="1" key="1">
    <citation type="journal article" date="1999" name="DNA Res.">
        <title>Structural analysis of Arabidopsis thaliana chromosome 5. IX. Sequence features of the regions of 1,011,550 bp covered by seventeen P1 and TAC clones.</title>
        <authorList>
            <person name="Kaneko T."/>
            <person name="Katoh T."/>
            <person name="Sato S."/>
            <person name="Nakamura Y."/>
            <person name="Asamizu E."/>
            <person name="Kotani H."/>
            <person name="Miyajima N."/>
            <person name="Tabata S."/>
        </authorList>
    </citation>
    <scope>NUCLEOTIDE SEQUENCE [LARGE SCALE GENOMIC DNA]</scope>
    <source>
        <strain>cv. Columbia</strain>
    </source>
</reference>
<dbReference type="AlphaFoldDB" id="Q9FXX3"/>
<accession>Q9FXX3</accession>
<dbReference type="Gene3D" id="1.20.58.340">
    <property type="entry name" value="Magnesium transport protein CorA, transmembrane region"/>
    <property type="match status" value="1"/>
</dbReference>
<evidence type="ECO:0000313" key="1">
    <source>
        <dbReference type="EMBL" id="BAB09527.1"/>
    </source>
</evidence>
<protein>
    <submittedName>
        <fullName evidence="1">Genomic DNA, chromosome 5, P1 clone: MTH16</fullName>
    </submittedName>
</protein>
<sequence length="119" mass="14855">MLLEAHYMQIDRTLNKLAELREYLDDTEDYINFQVMETYTLYLPEFYTCYYNRWKRLYISVLFSRWNSKHEHSFLMEHQRTYVQMGGERHCNIMRNLFRDYNLVRSVQKARWKLTTESD</sequence>
<proteinExistence type="predicted"/>
<organism evidence="1">
    <name type="scientific">Arabidopsis thaliana</name>
    <name type="common">Mouse-ear cress</name>
    <dbReference type="NCBI Taxonomy" id="3702"/>
    <lineage>
        <taxon>Eukaryota</taxon>
        <taxon>Viridiplantae</taxon>
        <taxon>Streptophyta</taxon>
        <taxon>Embryophyta</taxon>
        <taxon>Tracheophyta</taxon>
        <taxon>Spermatophyta</taxon>
        <taxon>Magnoliopsida</taxon>
        <taxon>eudicotyledons</taxon>
        <taxon>Gunneridae</taxon>
        <taxon>Pentapetalae</taxon>
        <taxon>rosids</taxon>
        <taxon>malvids</taxon>
        <taxon>Brassicales</taxon>
        <taxon>Brassicaceae</taxon>
        <taxon>Camelineae</taxon>
        <taxon>Arabidopsis</taxon>
    </lineage>
</organism>
<name>Q9FXX3_ARATH</name>